<gene>
    <name evidence="2" type="ORF">F8M49_29625</name>
</gene>
<evidence type="ECO:0000313" key="2">
    <source>
        <dbReference type="EMBL" id="MDV2478531.1"/>
    </source>
</evidence>
<reference evidence="2 3" key="1">
    <citation type="submission" date="2019-10" db="EMBL/GenBank/DDBJ databases">
        <title>Draft Genome Assembly of Rhodococcus zopfii DSM44189.</title>
        <authorList>
            <person name="Sutton J.M."/>
            <person name="Akob D.M."/>
            <person name="Bushman T.J."/>
        </authorList>
    </citation>
    <scope>NUCLEOTIDE SEQUENCE [LARGE SCALE GENOMIC DNA]</scope>
    <source>
        <strain evidence="2 3">DSM 44189</strain>
    </source>
</reference>
<keyword evidence="3" id="KW-1185">Reference proteome</keyword>
<protein>
    <submittedName>
        <fullName evidence="2">Uncharacterized protein</fullName>
    </submittedName>
</protein>
<evidence type="ECO:0000256" key="1">
    <source>
        <dbReference type="SAM" id="MobiDB-lite"/>
    </source>
</evidence>
<dbReference type="Proteomes" id="UP001275440">
    <property type="component" value="Unassembled WGS sequence"/>
</dbReference>
<dbReference type="EMBL" id="WBMO01000005">
    <property type="protein sequence ID" value="MDV2478531.1"/>
    <property type="molecule type" value="Genomic_DNA"/>
</dbReference>
<evidence type="ECO:0000313" key="3">
    <source>
        <dbReference type="Proteomes" id="UP001275440"/>
    </source>
</evidence>
<name>A0ABU3WX04_9NOCA</name>
<proteinExistence type="predicted"/>
<sequence>MTGGGHDEPAGDWHPTADDGPFTLIVDGETFTVRLRPGEPGACDYNWVSGPNKGYGFSSFQHTAFGSIQDRASTPSAIEPITVDEHRESIRDFLGQINSETGYIGD</sequence>
<organism evidence="2 3">
    <name type="scientific">Rhodococcus zopfii</name>
    <dbReference type="NCBI Taxonomy" id="43772"/>
    <lineage>
        <taxon>Bacteria</taxon>
        <taxon>Bacillati</taxon>
        <taxon>Actinomycetota</taxon>
        <taxon>Actinomycetes</taxon>
        <taxon>Mycobacteriales</taxon>
        <taxon>Nocardiaceae</taxon>
        <taxon>Rhodococcus</taxon>
    </lineage>
</organism>
<comment type="caution">
    <text evidence="2">The sequence shown here is derived from an EMBL/GenBank/DDBJ whole genome shotgun (WGS) entry which is preliminary data.</text>
</comment>
<feature type="compositionally biased region" description="Basic and acidic residues" evidence="1">
    <location>
        <begin position="1"/>
        <end position="17"/>
    </location>
</feature>
<feature type="region of interest" description="Disordered" evidence="1">
    <location>
        <begin position="1"/>
        <end position="20"/>
    </location>
</feature>
<accession>A0ABU3WX04</accession>